<dbReference type="PANTHER" id="PTHR38440:SF1">
    <property type="entry name" value="UPF0398 PROTEIN SPR0331"/>
    <property type="match status" value="1"/>
</dbReference>
<proteinExistence type="predicted"/>
<dbReference type="SUPFAM" id="SSF102405">
    <property type="entry name" value="MCP/YpsA-like"/>
    <property type="match status" value="1"/>
</dbReference>
<dbReference type="PANTHER" id="PTHR38440">
    <property type="entry name" value="UPF0398 PROTEIN YPSA"/>
    <property type="match status" value="1"/>
</dbReference>
<dbReference type="AlphaFoldDB" id="A0A173TGV7"/>
<name>A0A173TGV7_ANAHA</name>
<protein>
    <submittedName>
        <fullName evidence="1">Uncharacterized protein conserved in bacteria</fullName>
    </submittedName>
</protein>
<dbReference type="Gene3D" id="3.40.50.450">
    <property type="match status" value="1"/>
</dbReference>
<evidence type="ECO:0000313" key="1">
    <source>
        <dbReference type="EMBL" id="CUN01944.1"/>
    </source>
</evidence>
<reference evidence="1 2" key="1">
    <citation type="submission" date="2015-09" db="EMBL/GenBank/DDBJ databases">
        <authorList>
            <consortium name="Pathogen Informatics"/>
        </authorList>
    </citation>
    <scope>NUCLEOTIDE SEQUENCE [LARGE SCALE GENOMIC DNA]</scope>
    <source>
        <strain evidence="1 2">2789STDY5834959</strain>
    </source>
</reference>
<accession>A0A173TGV7</accession>
<organism evidence="1 2">
    <name type="scientific">Anaerostipes hadrus</name>
    <dbReference type="NCBI Taxonomy" id="649756"/>
    <lineage>
        <taxon>Bacteria</taxon>
        <taxon>Bacillati</taxon>
        <taxon>Bacillota</taxon>
        <taxon>Clostridia</taxon>
        <taxon>Lachnospirales</taxon>
        <taxon>Lachnospiraceae</taxon>
        <taxon>Anaerostipes</taxon>
    </lineage>
</organism>
<dbReference type="EMBL" id="CYXY01000011">
    <property type="protein sequence ID" value="CUN01944.1"/>
    <property type="molecule type" value="Genomic_DNA"/>
</dbReference>
<dbReference type="InterPro" id="IPR010697">
    <property type="entry name" value="YspA"/>
</dbReference>
<dbReference type="Pfam" id="PF06908">
    <property type="entry name" value="YpsA"/>
    <property type="match status" value="1"/>
</dbReference>
<gene>
    <name evidence="1" type="ORF">ERS852571_02021</name>
</gene>
<dbReference type="RefSeq" id="WP_055073014.1">
    <property type="nucleotide sequence ID" value="NZ_CYXY01000011.1"/>
</dbReference>
<evidence type="ECO:0000313" key="2">
    <source>
        <dbReference type="Proteomes" id="UP000095553"/>
    </source>
</evidence>
<dbReference type="Proteomes" id="UP000095553">
    <property type="component" value="Unassembled WGS sequence"/>
</dbReference>
<sequence length="198" mass="22694">MTDFSTMRTICFAGPRPNKLYGYKNKEKYQKLVDCIHDFLRGFCRIESDEILTVITGGAQGIDQLAFWAANSLKKEYSLKNEVYIPFVGQEELWNETGLFGKKEYRKMKSMSDKIVDVSKIRTLDVSTNDGKIKALLERNKEMVDNSQMIVGLYPLNKDFTKDRNSGTASCLRYAKGKIPICLIDPESHLIEFHPCNE</sequence>